<dbReference type="GO" id="GO:0005739">
    <property type="term" value="C:mitochondrion"/>
    <property type="evidence" value="ECO:0007669"/>
    <property type="project" value="TreeGrafter"/>
</dbReference>
<comment type="caution">
    <text evidence="6">The sequence shown here is derived from an EMBL/GenBank/DDBJ whole genome shotgun (WGS) entry which is preliminary data.</text>
</comment>
<dbReference type="SMART" id="SM00563">
    <property type="entry name" value="PlsC"/>
    <property type="match status" value="1"/>
</dbReference>
<dbReference type="InterPro" id="IPR002123">
    <property type="entry name" value="Plipid/glycerol_acylTrfase"/>
</dbReference>
<evidence type="ECO:0000259" key="5">
    <source>
        <dbReference type="SMART" id="SM00563"/>
    </source>
</evidence>
<dbReference type="Pfam" id="PF16076">
    <property type="entry name" value="Acyltransf_C"/>
    <property type="match status" value="1"/>
</dbReference>
<dbReference type="PANTHER" id="PTHR10983">
    <property type="entry name" value="1-ACYLGLYCEROL-3-PHOSPHATE ACYLTRANSFERASE-RELATED"/>
    <property type="match status" value="1"/>
</dbReference>
<name>A0A814A6W6_9BILA</name>
<dbReference type="SUPFAM" id="SSF69593">
    <property type="entry name" value="Glycerol-3-phosphate (1)-acyltransferase"/>
    <property type="match status" value="1"/>
</dbReference>
<organism evidence="6 7">
    <name type="scientific">Rotaria sordida</name>
    <dbReference type="NCBI Taxonomy" id="392033"/>
    <lineage>
        <taxon>Eukaryota</taxon>
        <taxon>Metazoa</taxon>
        <taxon>Spiralia</taxon>
        <taxon>Gnathifera</taxon>
        <taxon>Rotifera</taxon>
        <taxon>Eurotatoria</taxon>
        <taxon>Bdelloidea</taxon>
        <taxon>Philodinida</taxon>
        <taxon>Philodinidae</taxon>
        <taxon>Rotaria</taxon>
    </lineage>
</organism>
<accession>A0A814A6W6</accession>
<evidence type="ECO:0000256" key="2">
    <source>
        <dbReference type="ARBA" id="ARBA00022679"/>
    </source>
</evidence>
<gene>
    <name evidence="6" type="ORF">PYM288_LOCUS9957</name>
</gene>
<keyword evidence="3" id="KW-0012">Acyltransferase</keyword>
<evidence type="ECO:0000313" key="7">
    <source>
        <dbReference type="Proteomes" id="UP000663854"/>
    </source>
</evidence>
<keyword evidence="4" id="KW-1133">Transmembrane helix</keyword>
<keyword evidence="4" id="KW-0472">Membrane</keyword>
<reference evidence="6" key="1">
    <citation type="submission" date="2021-02" db="EMBL/GenBank/DDBJ databases">
        <authorList>
            <person name="Nowell W R."/>
        </authorList>
    </citation>
    <scope>NUCLEOTIDE SEQUENCE</scope>
</reference>
<dbReference type="AlphaFoldDB" id="A0A814A6W6"/>
<dbReference type="Proteomes" id="UP000663854">
    <property type="component" value="Unassembled WGS sequence"/>
</dbReference>
<dbReference type="GO" id="GO:0036149">
    <property type="term" value="P:phosphatidylinositol acyl-chain remodeling"/>
    <property type="evidence" value="ECO:0007669"/>
    <property type="project" value="TreeGrafter"/>
</dbReference>
<feature type="transmembrane region" description="Helical" evidence="4">
    <location>
        <begin position="332"/>
        <end position="349"/>
    </location>
</feature>
<dbReference type="CDD" id="cd07990">
    <property type="entry name" value="LPLAT_LCLAT1-like"/>
    <property type="match status" value="1"/>
</dbReference>
<dbReference type="InterPro" id="IPR032098">
    <property type="entry name" value="Acyltransf_C"/>
</dbReference>
<dbReference type="EMBL" id="CAJNOH010000151">
    <property type="protein sequence ID" value="CAF0909772.1"/>
    <property type="molecule type" value="Genomic_DNA"/>
</dbReference>
<evidence type="ECO:0000313" key="6">
    <source>
        <dbReference type="EMBL" id="CAF0909772.1"/>
    </source>
</evidence>
<keyword evidence="2" id="KW-0808">Transferase</keyword>
<dbReference type="PANTHER" id="PTHR10983:SF73">
    <property type="entry name" value="1-ACYL-SN-GLYCEROL-3-PHOSPHATE ACYLTRANSFERASE EPSILON"/>
    <property type="match status" value="1"/>
</dbReference>
<proteinExistence type="inferred from homology"/>
<evidence type="ECO:0000256" key="3">
    <source>
        <dbReference type="ARBA" id="ARBA00023315"/>
    </source>
</evidence>
<evidence type="ECO:0000256" key="4">
    <source>
        <dbReference type="SAM" id="Phobius"/>
    </source>
</evidence>
<feature type="domain" description="Phospholipid/glycerol acyltransferase" evidence="5">
    <location>
        <begin position="91"/>
        <end position="217"/>
    </location>
</feature>
<dbReference type="Pfam" id="PF01553">
    <property type="entry name" value="Acyltransferase"/>
    <property type="match status" value="1"/>
</dbReference>
<keyword evidence="4" id="KW-0812">Transmembrane</keyword>
<evidence type="ECO:0000256" key="1">
    <source>
        <dbReference type="ARBA" id="ARBA00008655"/>
    </source>
</evidence>
<dbReference type="GO" id="GO:0016746">
    <property type="term" value="F:acyltransferase activity"/>
    <property type="evidence" value="ECO:0007669"/>
    <property type="project" value="UniProtKB-KW"/>
</dbReference>
<comment type="similarity">
    <text evidence="1">Belongs to the 1-acyl-sn-glycerol-3-phosphate acyltransferase family.</text>
</comment>
<feature type="transmembrane region" description="Helical" evidence="4">
    <location>
        <begin position="355"/>
        <end position="374"/>
    </location>
</feature>
<protein>
    <recommendedName>
        <fullName evidence="5">Phospholipid/glycerol acyltransferase domain-containing protein</fullName>
    </recommendedName>
</protein>
<sequence>MLSCFLVAINSIRVVIPAISLFGSAPTFFVVWFLSRLITFIFCPHYIYRRCDDYLYSLYQKFVLFFFEHWTNTKIYFHGDYEEIMKKKENVLFISNHQSSVDWIIANMLAVRQDSLGHIRYILKNELKWIPLYGFYFQQHGCIYVHRNDKGDLERVEKGIGQIKSNGLPVWLVIFPEGTRYNPIKSQDVIERSRQFAKQKGVPPFDNVLYPRTGATIAAINALKDNFDAVYDVTVMYSPTYDENRQIRLAASSMAEFLQGQTKELHIHIKRISIDTVPSKTNEQISNWLYQRFIIKDKLLKYFYDKNRKNKYSLDIDLNEEGIQAPLHLSETIFSCIFFLLTTFLLLITPQGRSLYWQICLFGAPLSLLWMHIFSPKNIN</sequence>
<dbReference type="GO" id="GO:0005783">
    <property type="term" value="C:endoplasmic reticulum"/>
    <property type="evidence" value="ECO:0007669"/>
    <property type="project" value="TreeGrafter"/>
</dbReference>